<dbReference type="EMBL" id="NPDU01000037">
    <property type="protein sequence ID" value="PJZ61220.1"/>
    <property type="molecule type" value="Genomic_DNA"/>
</dbReference>
<dbReference type="PANTHER" id="PTHR42852:SF17">
    <property type="entry name" value="THIOREDOXIN-LIKE PROTEIN HI_1115"/>
    <property type="match status" value="1"/>
</dbReference>
<gene>
    <name evidence="3" type="ORF">CH376_14465</name>
    <name evidence="2" type="ORF">CH380_08855</name>
</gene>
<evidence type="ECO:0000259" key="1">
    <source>
        <dbReference type="PROSITE" id="PS51352"/>
    </source>
</evidence>
<dbReference type="InterPro" id="IPR013766">
    <property type="entry name" value="Thioredoxin_domain"/>
</dbReference>
<evidence type="ECO:0000313" key="2">
    <source>
        <dbReference type="EMBL" id="PJZ53687.1"/>
    </source>
</evidence>
<organism evidence="2 5">
    <name type="scientific">Leptospira adleri</name>
    <dbReference type="NCBI Taxonomy" id="2023186"/>
    <lineage>
        <taxon>Bacteria</taxon>
        <taxon>Pseudomonadati</taxon>
        <taxon>Spirochaetota</taxon>
        <taxon>Spirochaetia</taxon>
        <taxon>Leptospirales</taxon>
        <taxon>Leptospiraceae</taxon>
        <taxon>Leptospira</taxon>
    </lineage>
</organism>
<keyword evidence="2" id="KW-0413">Isomerase</keyword>
<dbReference type="GO" id="GO:0016853">
    <property type="term" value="F:isomerase activity"/>
    <property type="evidence" value="ECO:0007669"/>
    <property type="project" value="UniProtKB-KW"/>
</dbReference>
<proteinExistence type="predicted"/>
<comment type="caution">
    <text evidence="2">The sequence shown here is derived from an EMBL/GenBank/DDBJ whole genome shotgun (WGS) entry which is preliminary data.</text>
</comment>
<name>A0A2M9YQ76_9LEPT</name>
<dbReference type="Proteomes" id="UP000232149">
    <property type="component" value="Unassembled WGS sequence"/>
</dbReference>
<dbReference type="InterPro" id="IPR050553">
    <property type="entry name" value="Thioredoxin_ResA/DsbE_sf"/>
</dbReference>
<dbReference type="Pfam" id="PF08534">
    <property type="entry name" value="Redoxin"/>
    <property type="match status" value="1"/>
</dbReference>
<dbReference type="PANTHER" id="PTHR42852">
    <property type="entry name" value="THIOL:DISULFIDE INTERCHANGE PROTEIN DSBE"/>
    <property type="match status" value="1"/>
</dbReference>
<dbReference type="EMBL" id="NPDV01000006">
    <property type="protein sequence ID" value="PJZ53687.1"/>
    <property type="molecule type" value="Genomic_DNA"/>
</dbReference>
<reference evidence="4 5" key="1">
    <citation type="submission" date="2017-07" db="EMBL/GenBank/DDBJ databases">
        <title>Leptospira spp. isolated from tropical soils.</title>
        <authorList>
            <person name="Thibeaux R."/>
            <person name="Iraola G."/>
            <person name="Ferres I."/>
            <person name="Bierque E."/>
            <person name="Girault D."/>
            <person name="Soupe-Gilbert M.-E."/>
            <person name="Picardeau M."/>
            <person name="Goarant C."/>
        </authorList>
    </citation>
    <scope>NUCLEOTIDE SEQUENCE [LARGE SCALE GENOMIC DNA]</scope>
    <source>
        <strain evidence="2 5">FH2-B-C1</strain>
        <strain evidence="3 4">FH2-B-D1</strain>
    </source>
</reference>
<dbReference type="InterPro" id="IPR013740">
    <property type="entry name" value="Redoxin"/>
</dbReference>
<sequence>MKEILKKTANIALWLTLFLTITIGISVFKASDLKPSVSLNGMTQTNGERFDSQNRVSVVYFWATWCGVCSTNLPLVQWYSDLLEKSDRFSFVSVEEGDDALKLSKYIEERDVRFKVVSGNSKFLNEWKVNAFPAFFILDRNGVIRFADTGIMNPLSLFLRIWISSFFF</sequence>
<dbReference type="Gene3D" id="3.40.30.10">
    <property type="entry name" value="Glutaredoxin"/>
    <property type="match status" value="1"/>
</dbReference>
<protein>
    <submittedName>
        <fullName evidence="2">Thiol-disulfide isomerase</fullName>
    </submittedName>
</protein>
<dbReference type="SUPFAM" id="SSF52833">
    <property type="entry name" value="Thioredoxin-like"/>
    <property type="match status" value="1"/>
</dbReference>
<feature type="domain" description="Thioredoxin" evidence="1">
    <location>
        <begin position="28"/>
        <end position="168"/>
    </location>
</feature>
<dbReference type="Proteomes" id="UP000232188">
    <property type="component" value="Unassembled WGS sequence"/>
</dbReference>
<evidence type="ECO:0000313" key="4">
    <source>
        <dbReference type="Proteomes" id="UP000232149"/>
    </source>
</evidence>
<evidence type="ECO:0000313" key="3">
    <source>
        <dbReference type="EMBL" id="PJZ61220.1"/>
    </source>
</evidence>
<dbReference type="RefSeq" id="WP_100785380.1">
    <property type="nucleotide sequence ID" value="NZ_NPDU01000037.1"/>
</dbReference>
<keyword evidence="4" id="KW-1185">Reference proteome</keyword>
<evidence type="ECO:0000313" key="5">
    <source>
        <dbReference type="Proteomes" id="UP000232188"/>
    </source>
</evidence>
<dbReference type="InterPro" id="IPR036249">
    <property type="entry name" value="Thioredoxin-like_sf"/>
</dbReference>
<dbReference type="PROSITE" id="PS51352">
    <property type="entry name" value="THIOREDOXIN_2"/>
    <property type="match status" value="1"/>
</dbReference>
<accession>A0A2M9YQ76</accession>
<dbReference type="AlphaFoldDB" id="A0A2M9YQ76"/>
<dbReference type="GO" id="GO:0016491">
    <property type="term" value="F:oxidoreductase activity"/>
    <property type="evidence" value="ECO:0007669"/>
    <property type="project" value="InterPro"/>
</dbReference>